<proteinExistence type="predicted"/>
<evidence type="ECO:0000313" key="2">
    <source>
        <dbReference type="EMBL" id="KAJ8895780.1"/>
    </source>
</evidence>
<comment type="caution">
    <text evidence="2">The sequence shown here is derived from an EMBL/GenBank/DDBJ whole genome shotgun (WGS) entry which is preliminary data.</text>
</comment>
<evidence type="ECO:0000313" key="3">
    <source>
        <dbReference type="Proteomes" id="UP001159363"/>
    </source>
</evidence>
<gene>
    <name evidence="2" type="ORF">PR048_001118</name>
</gene>
<dbReference type="InterPro" id="IPR000477">
    <property type="entry name" value="RT_dom"/>
</dbReference>
<dbReference type="Gene3D" id="3.30.70.270">
    <property type="match status" value="1"/>
</dbReference>
<dbReference type="Pfam" id="PF00078">
    <property type="entry name" value="RVT_1"/>
    <property type="match status" value="1"/>
</dbReference>
<sequence>MPVGLKCAPATFQNLVVNGLDGYIGDFAMAYLDDVLVWSNSWEEHLHHLSLVFKRLERNKLACKMDKCKLGMTKLEFLGQKFTLKMDNRCLVWLEGMHNCKSKLARWTLLLQGFVFQVEHVAGETNELADALSRNPVPADNGSRREQTVMHHNNPAYQLNLLKPLLWISWAPYPDTKSGKQFLVVTDLFMRNRVNAGTGKTPAEIVQGRELHTPREPRENTPVPPEEIIVHQQQIHEQAWENQEKYCTTWVPECRKQTPELTPGMYVYVGKKPAVGRKEIIVQGWHPGGLGQ</sequence>
<dbReference type="Proteomes" id="UP001159363">
    <property type="component" value="Chromosome 1"/>
</dbReference>
<organism evidence="2 3">
    <name type="scientific">Dryococelus australis</name>
    <dbReference type="NCBI Taxonomy" id="614101"/>
    <lineage>
        <taxon>Eukaryota</taxon>
        <taxon>Metazoa</taxon>
        <taxon>Ecdysozoa</taxon>
        <taxon>Arthropoda</taxon>
        <taxon>Hexapoda</taxon>
        <taxon>Insecta</taxon>
        <taxon>Pterygota</taxon>
        <taxon>Neoptera</taxon>
        <taxon>Polyneoptera</taxon>
        <taxon>Phasmatodea</taxon>
        <taxon>Verophasmatodea</taxon>
        <taxon>Anareolatae</taxon>
        <taxon>Phasmatidae</taxon>
        <taxon>Eurycanthinae</taxon>
        <taxon>Dryococelus</taxon>
    </lineage>
</organism>
<dbReference type="EMBL" id="JARBHB010000001">
    <property type="protein sequence ID" value="KAJ8895780.1"/>
    <property type="molecule type" value="Genomic_DNA"/>
</dbReference>
<dbReference type="InterPro" id="IPR043128">
    <property type="entry name" value="Rev_trsase/Diguanyl_cyclase"/>
</dbReference>
<dbReference type="InterPro" id="IPR043502">
    <property type="entry name" value="DNA/RNA_pol_sf"/>
</dbReference>
<keyword evidence="3" id="KW-1185">Reference proteome</keyword>
<reference evidence="2 3" key="1">
    <citation type="submission" date="2023-02" db="EMBL/GenBank/DDBJ databases">
        <title>LHISI_Scaffold_Assembly.</title>
        <authorList>
            <person name="Stuart O.P."/>
            <person name="Cleave R."/>
            <person name="Magrath M.J.L."/>
            <person name="Mikheyev A.S."/>
        </authorList>
    </citation>
    <scope>NUCLEOTIDE SEQUENCE [LARGE SCALE GENOMIC DNA]</scope>
    <source>
        <strain evidence="2">Daus_M_001</strain>
        <tissue evidence="2">Leg muscle</tissue>
    </source>
</reference>
<dbReference type="SUPFAM" id="SSF56672">
    <property type="entry name" value="DNA/RNA polymerases"/>
    <property type="match status" value="1"/>
</dbReference>
<dbReference type="CDD" id="cd01647">
    <property type="entry name" value="RT_LTR"/>
    <property type="match status" value="1"/>
</dbReference>
<dbReference type="PANTHER" id="PTHR37984">
    <property type="entry name" value="PROTEIN CBG26694"/>
    <property type="match status" value="1"/>
</dbReference>
<accession>A0ABQ9IHY3</accession>
<evidence type="ECO:0000259" key="1">
    <source>
        <dbReference type="PROSITE" id="PS50878"/>
    </source>
</evidence>
<dbReference type="InterPro" id="IPR050951">
    <property type="entry name" value="Retrovirus_Pol_polyprotein"/>
</dbReference>
<name>A0ABQ9IHY3_9NEOP</name>
<feature type="domain" description="Reverse transcriptase" evidence="1">
    <location>
        <begin position="1"/>
        <end position="82"/>
    </location>
</feature>
<dbReference type="PROSITE" id="PS50878">
    <property type="entry name" value="RT_POL"/>
    <property type="match status" value="1"/>
</dbReference>
<protein>
    <recommendedName>
        <fullName evidence="1">Reverse transcriptase domain-containing protein</fullName>
    </recommendedName>
</protein>
<dbReference type="PANTHER" id="PTHR37984:SF5">
    <property type="entry name" value="PROTEIN NYNRIN-LIKE"/>
    <property type="match status" value="1"/>
</dbReference>